<feature type="domain" description="HTH crp-type" evidence="5">
    <location>
        <begin position="169"/>
        <end position="243"/>
    </location>
</feature>
<evidence type="ECO:0000259" key="4">
    <source>
        <dbReference type="PROSITE" id="PS50042"/>
    </source>
</evidence>
<dbReference type="PROSITE" id="PS51063">
    <property type="entry name" value="HTH_CRP_2"/>
    <property type="match status" value="1"/>
</dbReference>
<dbReference type="EMBL" id="JAENHN010000041">
    <property type="protein sequence ID" value="MBK1811825.1"/>
    <property type="molecule type" value="Genomic_DNA"/>
</dbReference>
<sequence length="249" mass="27784">MIKYYTKILNEVIYLNKIQCESCKTKLCASKVPIFASLNRDHLSKVVSKINHLSFNKGEAICVEGDPSSSLVIINQGQVKLTKVTKEGKEQIIRVLAPGDFFGELSIFNEKDKYNFSAYALSSVKICSLSKEAMHTILIENPEISVKILTEVSKRLMEAENLAQNLATNDADIRVASLISEFGEKYGHNTDLGIEVNLPMNREDMANYIGVTRETISRKLTKLQDSGVISLVGNKTLIIKDSSKLEDFM</sequence>
<dbReference type="SUPFAM" id="SSF46785">
    <property type="entry name" value="Winged helix' DNA-binding domain"/>
    <property type="match status" value="1"/>
</dbReference>
<dbReference type="InterPro" id="IPR036388">
    <property type="entry name" value="WH-like_DNA-bd_sf"/>
</dbReference>
<dbReference type="SMART" id="SM00100">
    <property type="entry name" value="cNMP"/>
    <property type="match status" value="1"/>
</dbReference>
<evidence type="ECO:0000313" key="7">
    <source>
        <dbReference type="Proteomes" id="UP000596739"/>
    </source>
</evidence>
<keyword evidence="7" id="KW-1185">Reference proteome</keyword>
<evidence type="ECO:0000259" key="5">
    <source>
        <dbReference type="PROSITE" id="PS51063"/>
    </source>
</evidence>
<feature type="domain" description="Cyclic nucleotide-binding" evidence="4">
    <location>
        <begin position="34"/>
        <end position="155"/>
    </location>
</feature>
<dbReference type="PANTHER" id="PTHR24567">
    <property type="entry name" value="CRP FAMILY TRANSCRIPTIONAL REGULATORY PROTEIN"/>
    <property type="match status" value="1"/>
</dbReference>
<dbReference type="InterPro" id="IPR000595">
    <property type="entry name" value="cNMP-bd_dom"/>
</dbReference>
<dbReference type="SUPFAM" id="SSF51206">
    <property type="entry name" value="cAMP-binding domain-like"/>
    <property type="match status" value="1"/>
</dbReference>
<evidence type="ECO:0000256" key="2">
    <source>
        <dbReference type="ARBA" id="ARBA00023125"/>
    </source>
</evidence>
<dbReference type="PROSITE" id="PS50042">
    <property type="entry name" value="CNMP_BINDING_3"/>
    <property type="match status" value="1"/>
</dbReference>
<dbReference type="CDD" id="cd00092">
    <property type="entry name" value="HTH_CRP"/>
    <property type="match status" value="1"/>
</dbReference>
<organism evidence="6 7">
    <name type="scientific">Clostridium yunnanense</name>
    <dbReference type="NCBI Taxonomy" id="2800325"/>
    <lineage>
        <taxon>Bacteria</taxon>
        <taxon>Bacillati</taxon>
        <taxon>Bacillota</taxon>
        <taxon>Clostridia</taxon>
        <taxon>Eubacteriales</taxon>
        <taxon>Clostridiaceae</taxon>
        <taxon>Clostridium</taxon>
    </lineage>
</organism>
<dbReference type="InterPro" id="IPR018490">
    <property type="entry name" value="cNMP-bd_dom_sf"/>
</dbReference>
<dbReference type="PANTHER" id="PTHR24567:SF28">
    <property type="entry name" value="LISTERIOLYSIN REGULATORY PROTEIN"/>
    <property type="match status" value="1"/>
</dbReference>
<dbReference type="InterPro" id="IPR036390">
    <property type="entry name" value="WH_DNA-bd_sf"/>
</dbReference>
<dbReference type="PRINTS" id="PR00034">
    <property type="entry name" value="HTHCRP"/>
</dbReference>
<dbReference type="Proteomes" id="UP000596739">
    <property type="component" value="Unassembled WGS sequence"/>
</dbReference>
<dbReference type="InterPro" id="IPR050397">
    <property type="entry name" value="Env_Response_Regulators"/>
</dbReference>
<dbReference type="SMART" id="SM00419">
    <property type="entry name" value="HTH_CRP"/>
    <property type="match status" value="1"/>
</dbReference>
<keyword evidence="2" id="KW-0238">DNA-binding</keyword>
<reference evidence="7" key="1">
    <citation type="submission" date="2021-01" db="EMBL/GenBank/DDBJ databases">
        <title>Genome public.</title>
        <authorList>
            <person name="Liu C."/>
            <person name="Sun Q."/>
        </authorList>
    </citation>
    <scope>NUCLEOTIDE SEQUENCE [LARGE SCALE GENOMIC DNA]</scope>
    <source>
        <strain evidence="7">YIM B02505</strain>
    </source>
</reference>
<dbReference type="InterPro" id="IPR014710">
    <property type="entry name" value="RmlC-like_jellyroll"/>
</dbReference>
<keyword evidence="1" id="KW-0805">Transcription regulation</keyword>
<dbReference type="Pfam" id="PF13545">
    <property type="entry name" value="HTH_Crp_2"/>
    <property type="match status" value="1"/>
</dbReference>
<protein>
    <submittedName>
        <fullName evidence="6">Crp/Fnr family transcriptional regulator</fullName>
    </submittedName>
</protein>
<dbReference type="Gene3D" id="2.60.120.10">
    <property type="entry name" value="Jelly Rolls"/>
    <property type="match status" value="1"/>
</dbReference>
<dbReference type="InterPro" id="IPR012318">
    <property type="entry name" value="HTH_CRP"/>
</dbReference>
<keyword evidence="3" id="KW-0804">Transcription</keyword>
<evidence type="ECO:0000313" key="6">
    <source>
        <dbReference type="EMBL" id="MBK1811825.1"/>
    </source>
</evidence>
<accession>A0ABS1ER49</accession>
<proteinExistence type="predicted"/>
<dbReference type="Gene3D" id="1.10.10.10">
    <property type="entry name" value="Winged helix-like DNA-binding domain superfamily/Winged helix DNA-binding domain"/>
    <property type="match status" value="1"/>
</dbReference>
<name>A0ABS1ER49_9CLOT</name>
<evidence type="ECO:0000256" key="1">
    <source>
        <dbReference type="ARBA" id="ARBA00023015"/>
    </source>
</evidence>
<comment type="caution">
    <text evidence="6">The sequence shown here is derived from an EMBL/GenBank/DDBJ whole genome shotgun (WGS) entry which is preliminary data.</text>
</comment>
<gene>
    <name evidence="6" type="ORF">JHL18_14485</name>
</gene>
<dbReference type="CDD" id="cd00038">
    <property type="entry name" value="CAP_ED"/>
    <property type="match status" value="1"/>
</dbReference>
<evidence type="ECO:0000256" key="3">
    <source>
        <dbReference type="ARBA" id="ARBA00023163"/>
    </source>
</evidence>
<dbReference type="Pfam" id="PF00027">
    <property type="entry name" value="cNMP_binding"/>
    <property type="match status" value="1"/>
</dbReference>